<reference evidence="2 3" key="1">
    <citation type="submission" date="2017-11" db="EMBL/GenBank/DDBJ databases">
        <title>Bacterial isolate from king chilli rhizosphere.</title>
        <authorList>
            <person name="Takhelmayum P."/>
            <person name="Sarangthem I."/>
        </authorList>
    </citation>
    <scope>NUCLEOTIDE SEQUENCE [LARGE SCALE GENOMIC DNA]</scope>
    <source>
        <strain evidence="3">t26</strain>
    </source>
</reference>
<dbReference type="EMBL" id="PHQY01000333">
    <property type="protein sequence ID" value="PJO44511.1"/>
    <property type="molecule type" value="Genomic_DNA"/>
</dbReference>
<dbReference type="AlphaFoldDB" id="A0A2M9Q8W3"/>
<proteinExistence type="predicted"/>
<sequence length="380" mass="44871">MLMYERLSADERNQRLSVLTEEQGDFLVYEMKRGRRTIFENVMRDEKITALKSVDIKLQEDEMNVVDWLISDYVDFGPGNLDGQCACGRRLRYMFKIEHQITHKKIQYGKDHLSAFLNIEVNEIDGVINELDKIDYELDELLWKTENNEYYYEYYERLPDKTVVSESIKKHIDINVPFLDRQINRLNKHFEQQMEALEEEQRKIQREVELEKCQETRRQIAELLKEKKKIGDMLGAERKAQREAESKRQQQENERIERLVQEKREKDAKLIDAVKAQLSYGATFNDIAYSLVLNGQNSAVAISNIIANDFGFDKRFSIGAMKRPYIYMDVLLALKKQVDNGNLIMDESSNIEDCIFYVNPYRAEDCSDKTEEVQQTLFLF</sequence>
<feature type="region of interest" description="Disordered" evidence="1">
    <location>
        <begin position="235"/>
        <end position="254"/>
    </location>
</feature>
<evidence type="ECO:0000313" key="3">
    <source>
        <dbReference type="Proteomes" id="UP000232101"/>
    </source>
</evidence>
<dbReference type="RefSeq" id="WP_100542566.1">
    <property type="nucleotide sequence ID" value="NZ_PHQY01000333.1"/>
</dbReference>
<evidence type="ECO:0000313" key="2">
    <source>
        <dbReference type="EMBL" id="PJO44511.1"/>
    </source>
</evidence>
<gene>
    <name evidence="2" type="ORF">CWD94_06270</name>
</gene>
<accession>A0A2M9Q8W3</accession>
<evidence type="ECO:0000256" key="1">
    <source>
        <dbReference type="SAM" id="MobiDB-lite"/>
    </source>
</evidence>
<comment type="caution">
    <text evidence="2">The sequence shown here is derived from an EMBL/GenBank/DDBJ whole genome shotgun (WGS) entry which is preliminary data.</text>
</comment>
<organism evidence="2 3">
    <name type="scientific">Lysinibacillus xylanilyticus</name>
    <dbReference type="NCBI Taxonomy" id="582475"/>
    <lineage>
        <taxon>Bacteria</taxon>
        <taxon>Bacillati</taxon>
        <taxon>Bacillota</taxon>
        <taxon>Bacilli</taxon>
        <taxon>Bacillales</taxon>
        <taxon>Bacillaceae</taxon>
        <taxon>Lysinibacillus</taxon>
    </lineage>
</organism>
<protein>
    <submittedName>
        <fullName evidence="2">Uncharacterized protein</fullName>
    </submittedName>
</protein>
<name>A0A2M9Q8W3_9BACI</name>
<dbReference type="Proteomes" id="UP000232101">
    <property type="component" value="Unassembled WGS sequence"/>
</dbReference>